<evidence type="ECO:0000313" key="2">
    <source>
        <dbReference type="Proteomes" id="UP000625316"/>
    </source>
</evidence>
<dbReference type="Pfam" id="PF13489">
    <property type="entry name" value="Methyltransf_23"/>
    <property type="match status" value="1"/>
</dbReference>
<proteinExistence type="predicted"/>
<name>A0A928Z4Q0_9CYAN</name>
<accession>A0A928Z4Q0</accession>
<organism evidence="1 2">
    <name type="scientific">Romeriopsis navalis LEGE 11480</name>
    <dbReference type="NCBI Taxonomy" id="2777977"/>
    <lineage>
        <taxon>Bacteria</taxon>
        <taxon>Bacillati</taxon>
        <taxon>Cyanobacteriota</taxon>
        <taxon>Cyanophyceae</taxon>
        <taxon>Leptolyngbyales</taxon>
        <taxon>Leptolyngbyaceae</taxon>
        <taxon>Romeriopsis</taxon>
        <taxon>Romeriopsis navalis</taxon>
    </lineage>
</organism>
<reference evidence="1" key="1">
    <citation type="submission" date="2020-10" db="EMBL/GenBank/DDBJ databases">
        <authorList>
            <person name="Castelo-Branco R."/>
            <person name="Eusebio N."/>
            <person name="Adriana R."/>
            <person name="Vieira A."/>
            <person name="Brugerolle De Fraissinette N."/>
            <person name="Rezende De Castro R."/>
            <person name="Schneider M.P."/>
            <person name="Vasconcelos V."/>
            <person name="Leao P.N."/>
        </authorList>
    </citation>
    <scope>NUCLEOTIDE SEQUENCE</scope>
    <source>
        <strain evidence="1">LEGE 11480</strain>
    </source>
</reference>
<dbReference type="Proteomes" id="UP000625316">
    <property type="component" value="Unassembled WGS sequence"/>
</dbReference>
<dbReference type="EMBL" id="JADEXQ010000039">
    <property type="protein sequence ID" value="MBE9030603.1"/>
    <property type="molecule type" value="Genomic_DNA"/>
</dbReference>
<gene>
    <name evidence="1" type="ORF">IQ266_12765</name>
</gene>
<dbReference type="InterPro" id="IPR029063">
    <property type="entry name" value="SAM-dependent_MTases_sf"/>
</dbReference>
<protein>
    <submittedName>
        <fullName evidence="1">Class I SAM-dependent methyltransferase</fullName>
    </submittedName>
</protein>
<keyword evidence="2" id="KW-1185">Reference proteome</keyword>
<comment type="caution">
    <text evidence="1">The sequence shown here is derived from an EMBL/GenBank/DDBJ whole genome shotgun (WGS) entry which is preliminary data.</text>
</comment>
<dbReference type="SUPFAM" id="SSF53335">
    <property type="entry name" value="S-adenosyl-L-methionine-dependent methyltransferases"/>
    <property type="match status" value="1"/>
</dbReference>
<sequence>MEYFYCSNCGLLQTETPYWLEEAYSSAIAKADTGLLSRNIAISKKLVSLLSIYFDKQAKYLDVAGGYGTLTRLMRDAGFDFYWQDIYCNNILSPGFEKPDDVDAFSAITAFEVLEHVVNPIEFLESAFRDANSSTIIFSTELFSETPPLPEDWWYYQFATGQHISFYQRTTLEFIAQKLSLKLYSNKNIHMLTNKQSMLGSRLFDLMTGKIGGISNFLFRRMRKSYTLEDHRVFMSNH</sequence>
<dbReference type="GO" id="GO:0008168">
    <property type="term" value="F:methyltransferase activity"/>
    <property type="evidence" value="ECO:0007669"/>
    <property type="project" value="UniProtKB-KW"/>
</dbReference>
<keyword evidence="1" id="KW-0808">Transferase</keyword>
<keyword evidence="1" id="KW-0489">Methyltransferase</keyword>
<dbReference type="AlphaFoldDB" id="A0A928Z4Q0"/>
<dbReference type="GO" id="GO:0032259">
    <property type="term" value="P:methylation"/>
    <property type="evidence" value="ECO:0007669"/>
    <property type="project" value="UniProtKB-KW"/>
</dbReference>
<evidence type="ECO:0000313" key="1">
    <source>
        <dbReference type="EMBL" id="MBE9030603.1"/>
    </source>
</evidence>
<dbReference type="Gene3D" id="3.40.50.150">
    <property type="entry name" value="Vaccinia Virus protein VP39"/>
    <property type="match status" value="1"/>
</dbReference>
<dbReference type="RefSeq" id="WP_264325433.1">
    <property type="nucleotide sequence ID" value="NZ_JADEXQ010000039.1"/>
</dbReference>